<dbReference type="InterPro" id="IPR036881">
    <property type="entry name" value="Glyco_hydro_3_C_sf"/>
</dbReference>
<keyword evidence="5 10" id="KW-0378">Hydrolase</keyword>
<dbReference type="InterPro" id="IPR013783">
    <property type="entry name" value="Ig-like_fold"/>
</dbReference>
<dbReference type="InterPro" id="IPR026891">
    <property type="entry name" value="Fn3-like"/>
</dbReference>
<dbReference type="Pfam" id="PF14310">
    <property type="entry name" value="Fn3-like"/>
    <property type="match status" value="1"/>
</dbReference>
<feature type="domain" description="PA14" evidence="11">
    <location>
        <begin position="410"/>
        <end position="569"/>
    </location>
</feature>
<comment type="similarity">
    <text evidence="3 10">Belongs to the glycosyl hydrolase 3 family.</text>
</comment>
<evidence type="ECO:0000256" key="3">
    <source>
        <dbReference type="ARBA" id="ARBA00005336"/>
    </source>
</evidence>
<dbReference type="Pfam" id="PF01915">
    <property type="entry name" value="Glyco_hydro_3_C"/>
    <property type="match status" value="1"/>
</dbReference>
<dbReference type="SUPFAM" id="SSF51445">
    <property type="entry name" value="(Trans)glycosidases"/>
    <property type="match status" value="1"/>
</dbReference>
<dbReference type="GO" id="GO:0009251">
    <property type="term" value="P:glucan catabolic process"/>
    <property type="evidence" value="ECO:0007669"/>
    <property type="project" value="TreeGrafter"/>
</dbReference>
<evidence type="ECO:0000256" key="7">
    <source>
        <dbReference type="ARBA" id="ARBA00023277"/>
    </source>
</evidence>
<dbReference type="Pfam" id="PF07691">
    <property type="entry name" value="PA14"/>
    <property type="match status" value="1"/>
</dbReference>
<accession>A0AAN6M263</accession>
<dbReference type="InterPro" id="IPR036962">
    <property type="entry name" value="Glyco_hydro_3_N_sf"/>
</dbReference>
<dbReference type="FunFam" id="2.60.40.10:FF:000495">
    <property type="entry name" value="Periplasmic beta-glucosidase"/>
    <property type="match status" value="1"/>
</dbReference>
<comment type="catalytic activity">
    <reaction evidence="1 10">
        <text>Hydrolysis of terminal, non-reducing beta-D-glucosyl residues with release of beta-D-glucose.</text>
        <dbReference type="EC" id="3.2.1.21"/>
    </reaction>
</comment>
<dbReference type="InterPro" id="IPR019800">
    <property type="entry name" value="Glyco_hydro_3_AS"/>
</dbReference>
<evidence type="ECO:0000259" key="11">
    <source>
        <dbReference type="PROSITE" id="PS51820"/>
    </source>
</evidence>
<keyword evidence="6" id="KW-0325">Glycoprotein</keyword>
<dbReference type="EMBL" id="WVTA01000004">
    <property type="protein sequence ID" value="KAK3213492.1"/>
    <property type="molecule type" value="Genomic_DNA"/>
</dbReference>
<protein>
    <recommendedName>
        <fullName evidence="4 10">beta-glucosidase</fullName>
        <ecNumber evidence="4 10">3.2.1.21</ecNumber>
    </recommendedName>
</protein>
<dbReference type="InterPro" id="IPR002772">
    <property type="entry name" value="Glyco_hydro_3_C"/>
</dbReference>
<gene>
    <name evidence="12" type="ORF">GRF29_28g50844</name>
</gene>
<keyword evidence="9 10" id="KW-0624">Polysaccharide degradation</keyword>
<evidence type="ECO:0000256" key="2">
    <source>
        <dbReference type="ARBA" id="ARBA00004987"/>
    </source>
</evidence>
<dbReference type="Gene3D" id="2.60.120.260">
    <property type="entry name" value="Galactose-binding domain-like"/>
    <property type="match status" value="1"/>
</dbReference>
<evidence type="ECO:0000256" key="1">
    <source>
        <dbReference type="ARBA" id="ARBA00000448"/>
    </source>
</evidence>
<proteinExistence type="inferred from homology"/>
<dbReference type="Gene3D" id="2.60.40.10">
    <property type="entry name" value="Immunoglobulins"/>
    <property type="match status" value="1"/>
</dbReference>
<dbReference type="Gene3D" id="3.20.20.300">
    <property type="entry name" value="Glycoside hydrolase, family 3, N-terminal domain"/>
    <property type="match status" value="1"/>
</dbReference>
<evidence type="ECO:0000256" key="8">
    <source>
        <dbReference type="ARBA" id="ARBA00023295"/>
    </source>
</evidence>
<keyword evidence="7 10" id="KW-0119">Carbohydrate metabolism</keyword>
<dbReference type="PANTHER" id="PTHR42715">
    <property type="entry name" value="BETA-GLUCOSIDASE"/>
    <property type="match status" value="1"/>
</dbReference>
<sequence length="846" mass="93549">MGDISSGVTPTNYQVDSILNQLTLEEKVSLCGAADWWRTHAIKRDETILLPHIKTTDGPNGARGESFVSGIKAACFPSASNQAASFNTDIAYHVGRGVAREAKTKSSDVLLAPTVCPVRSPLGGRNHETYGEDPLVLGMMGAAYVNGCQSTGVAATPKHYVANEVETRRRFVSSEVEERALREIYLKPFQLILKHSKPWAWMTSYNRVNGTYVSDSHRLIQNILRDEWGFQGLVMSDWVGTYSTVDAMNAGLDLEIPAPIYFRGPKLVKAIQEGTVTEETLDKRVYKIIELVLKTQRLSDPEDRTEYYEDNKERDEFIAQAATEGIVLLKNNNNILPLKKDTKIAVIGQHAEVPPIMGGGSAVVPVDHVVTPIEGLRSAGIDFKFEPGVPVFGAIPLPSPKVISNTGAGQDPLPVRIEWFNGSKIGGNPVKDEQVASSTYMIKEKWPTWLDQDYCTRMTFDIKPETSGPHIFAIVSTGTSTLYINGEKIYHREQEPVLQREAFYFFRTKLEKLVSHEMKAGETYNIVMESWATPQHIIKGSVGGEVVQGHAVGFMEYVDVPKRIADAGDIAKASDVAIVFTGTTLEFESEGYDRTSMDLQPNEYKLVDAVLAANPNTVVVNTSGSAVTLTQFADRAPGLVQVFYPGQESGTSIARILTGLVNPSGCLPMSWPRRVEDNPAHGNWPGENDVVHYKEGIYVGYRHYEKRQIKPLFPFGYGLSYSTFDITNLLVTGSLTREHSVSVTVDVKNVGGRKGKVVVQFYVRRLDGSKYDRPIKELKAFEKPELEAGSTAKIKVSLDKYAVSLYECESWYAEQGKYEVLVGLASDNILGNAEFEVPESFTWVGL</sequence>
<dbReference type="GO" id="GO:0008422">
    <property type="term" value="F:beta-glucosidase activity"/>
    <property type="evidence" value="ECO:0007669"/>
    <property type="project" value="UniProtKB-EC"/>
</dbReference>
<organism evidence="12 13">
    <name type="scientific">Pseudopithomyces chartarum</name>
    <dbReference type="NCBI Taxonomy" id="1892770"/>
    <lineage>
        <taxon>Eukaryota</taxon>
        <taxon>Fungi</taxon>
        <taxon>Dikarya</taxon>
        <taxon>Ascomycota</taxon>
        <taxon>Pezizomycotina</taxon>
        <taxon>Dothideomycetes</taxon>
        <taxon>Pleosporomycetidae</taxon>
        <taxon>Pleosporales</taxon>
        <taxon>Massarineae</taxon>
        <taxon>Didymosphaeriaceae</taxon>
        <taxon>Pseudopithomyces</taxon>
    </lineage>
</organism>
<dbReference type="Pfam" id="PF00933">
    <property type="entry name" value="Glyco_hydro_3"/>
    <property type="match status" value="1"/>
</dbReference>
<dbReference type="PANTHER" id="PTHR42715:SF3">
    <property type="entry name" value="BETA-GLUCOSIDASE B-RELATED"/>
    <property type="match status" value="1"/>
</dbReference>
<dbReference type="PROSITE" id="PS51820">
    <property type="entry name" value="PA14"/>
    <property type="match status" value="1"/>
</dbReference>
<reference evidence="12 13" key="1">
    <citation type="submission" date="2021-02" db="EMBL/GenBank/DDBJ databases">
        <title>Genome assembly of Pseudopithomyces chartarum.</title>
        <authorList>
            <person name="Jauregui R."/>
            <person name="Singh J."/>
            <person name="Voisey C."/>
        </authorList>
    </citation>
    <scope>NUCLEOTIDE SEQUENCE [LARGE SCALE GENOMIC DNA]</scope>
    <source>
        <strain evidence="12 13">AGR01</strain>
    </source>
</reference>
<dbReference type="InterPro" id="IPR037524">
    <property type="entry name" value="PA14/GLEYA"/>
</dbReference>
<dbReference type="SMART" id="SM01217">
    <property type="entry name" value="Fn3_like"/>
    <property type="match status" value="1"/>
</dbReference>
<dbReference type="InterPro" id="IPR050288">
    <property type="entry name" value="Cellulose_deg_GH3"/>
</dbReference>
<dbReference type="PRINTS" id="PR00133">
    <property type="entry name" value="GLHYDRLASE3"/>
</dbReference>
<dbReference type="Gene3D" id="3.40.50.1700">
    <property type="entry name" value="Glycoside hydrolase family 3 C-terminal domain"/>
    <property type="match status" value="1"/>
</dbReference>
<dbReference type="Proteomes" id="UP001280581">
    <property type="component" value="Unassembled WGS sequence"/>
</dbReference>
<dbReference type="SUPFAM" id="SSF52279">
    <property type="entry name" value="Beta-D-glucan exohydrolase, C-terminal domain"/>
    <property type="match status" value="1"/>
</dbReference>
<evidence type="ECO:0000256" key="6">
    <source>
        <dbReference type="ARBA" id="ARBA00023180"/>
    </source>
</evidence>
<dbReference type="PROSITE" id="PS00775">
    <property type="entry name" value="GLYCOSYL_HYDROL_F3"/>
    <property type="match status" value="1"/>
</dbReference>
<evidence type="ECO:0000256" key="4">
    <source>
        <dbReference type="ARBA" id="ARBA00012744"/>
    </source>
</evidence>
<evidence type="ECO:0000313" key="12">
    <source>
        <dbReference type="EMBL" id="KAK3213492.1"/>
    </source>
</evidence>
<dbReference type="EC" id="3.2.1.21" evidence="4 10"/>
<evidence type="ECO:0000256" key="9">
    <source>
        <dbReference type="ARBA" id="ARBA00023326"/>
    </source>
</evidence>
<dbReference type="InterPro" id="IPR001764">
    <property type="entry name" value="Glyco_hydro_3_N"/>
</dbReference>
<dbReference type="AlphaFoldDB" id="A0AAN6M263"/>
<comment type="caution">
    <text evidence="12">The sequence shown here is derived from an EMBL/GenBank/DDBJ whole genome shotgun (WGS) entry which is preliminary data.</text>
</comment>
<keyword evidence="8 10" id="KW-0326">Glycosidase</keyword>
<evidence type="ECO:0000256" key="5">
    <source>
        <dbReference type="ARBA" id="ARBA00022801"/>
    </source>
</evidence>
<name>A0AAN6M263_9PLEO</name>
<keyword evidence="13" id="KW-1185">Reference proteome</keyword>
<evidence type="ECO:0000313" key="13">
    <source>
        <dbReference type="Proteomes" id="UP001280581"/>
    </source>
</evidence>
<comment type="pathway">
    <text evidence="2 10">Glycan metabolism; cellulose degradation.</text>
</comment>
<dbReference type="InterPro" id="IPR011658">
    <property type="entry name" value="PA14_dom"/>
</dbReference>
<evidence type="ECO:0000256" key="10">
    <source>
        <dbReference type="RuleBase" id="RU361161"/>
    </source>
</evidence>
<dbReference type="InterPro" id="IPR017853">
    <property type="entry name" value="GH"/>
</dbReference>